<feature type="domain" description="Thiamine pyrophosphate enzyme N-terminal TPP-binding" evidence="6">
    <location>
        <begin position="4"/>
        <end position="106"/>
    </location>
</feature>
<evidence type="ECO:0000313" key="7">
    <source>
        <dbReference type="EMBL" id="TXJ28457.1"/>
    </source>
</evidence>
<feature type="domain" description="Thiamine pyrophosphate enzyme TPP-binding" evidence="5">
    <location>
        <begin position="401"/>
        <end position="550"/>
    </location>
</feature>
<accession>A0A5C8DRP5</accession>
<dbReference type="GO" id="GO:0009097">
    <property type="term" value="P:isoleucine biosynthetic process"/>
    <property type="evidence" value="ECO:0007669"/>
    <property type="project" value="TreeGrafter"/>
</dbReference>
<evidence type="ECO:0000313" key="12">
    <source>
        <dbReference type="Proteomes" id="UP000324336"/>
    </source>
</evidence>
<dbReference type="Proteomes" id="UP000322659">
    <property type="component" value="Unassembled WGS sequence"/>
</dbReference>
<evidence type="ECO:0000313" key="10">
    <source>
        <dbReference type="Proteomes" id="UP000322327"/>
    </source>
</evidence>
<name>A0A5C8DRP5_9SPIR</name>
<dbReference type="InterPro" id="IPR029035">
    <property type="entry name" value="DHS-like_NAD/FAD-binding_dom"/>
</dbReference>
<dbReference type="RefSeq" id="WP_147530264.1">
    <property type="nucleotide sequence ID" value="NZ_SAXZ01000001.1"/>
</dbReference>
<dbReference type="EMBL" id="SAYA01000001">
    <property type="protein sequence ID" value="TXJ28457.1"/>
    <property type="molecule type" value="Genomic_DNA"/>
</dbReference>
<dbReference type="AlphaFoldDB" id="A0A5C8DRP5"/>
<evidence type="ECO:0000256" key="1">
    <source>
        <dbReference type="ARBA" id="ARBA00007812"/>
    </source>
</evidence>
<dbReference type="InterPro" id="IPR029061">
    <property type="entry name" value="THDP-binding"/>
</dbReference>
<evidence type="ECO:0000256" key="3">
    <source>
        <dbReference type="RuleBase" id="RU362132"/>
    </source>
</evidence>
<dbReference type="CDD" id="cd07035">
    <property type="entry name" value="TPP_PYR_POX_like"/>
    <property type="match status" value="1"/>
</dbReference>
<comment type="similarity">
    <text evidence="1 3">Belongs to the TPP enzyme family.</text>
</comment>
<dbReference type="Proteomes" id="UP000324336">
    <property type="component" value="Unassembled WGS sequence"/>
</dbReference>
<dbReference type="InterPro" id="IPR012000">
    <property type="entry name" value="Thiamin_PyroP_enz_cen_dom"/>
</dbReference>
<dbReference type="PANTHER" id="PTHR18968">
    <property type="entry name" value="THIAMINE PYROPHOSPHATE ENZYMES"/>
    <property type="match status" value="1"/>
</dbReference>
<evidence type="ECO:0000256" key="2">
    <source>
        <dbReference type="ARBA" id="ARBA00023052"/>
    </source>
</evidence>
<dbReference type="Gene3D" id="3.40.50.970">
    <property type="match status" value="2"/>
</dbReference>
<dbReference type="Proteomes" id="UP000322327">
    <property type="component" value="Unassembled WGS sequence"/>
</dbReference>
<comment type="caution">
    <text evidence="9">The sequence shown here is derived from an EMBL/GenBank/DDBJ whole genome shotgun (WGS) entry which is preliminary data.</text>
</comment>
<dbReference type="GO" id="GO:0000287">
    <property type="term" value="F:magnesium ion binding"/>
    <property type="evidence" value="ECO:0007669"/>
    <property type="project" value="InterPro"/>
</dbReference>
<organism evidence="9 10">
    <name type="scientific">Brachyspira aalborgi</name>
    <dbReference type="NCBI Taxonomy" id="29522"/>
    <lineage>
        <taxon>Bacteria</taxon>
        <taxon>Pseudomonadati</taxon>
        <taxon>Spirochaetota</taxon>
        <taxon>Spirochaetia</taxon>
        <taxon>Brachyspirales</taxon>
        <taxon>Brachyspiraceae</taxon>
        <taxon>Brachyspira</taxon>
    </lineage>
</organism>
<dbReference type="Pfam" id="PF00205">
    <property type="entry name" value="TPP_enzyme_M"/>
    <property type="match status" value="1"/>
</dbReference>
<reference evidence="9" key="2">
    <citation type="submission" date="2019-01" db="EMBL/GenBank/DDBJ databases">
        <authorList>
            <person name="Thorell K."/>
        </authorList>
    </citation>
    <scope>NUCLEOTIDE SEQUENCE</scope>
    <source>
        <strain evidence="9">PC3053II</strain>
        <strain evidence="7">PC4597II</strain>
        <strain evidence="8">PC5099IV</strain>
    </source>
</reference>
<keyword evidence="11" id="KW-1185">Reference proteome</keyword>
<dbReference type="CDD" id="cd00568">
    <property type="entry name" value="TPP_enzymes"/>
    <property type="match status" value="1"/>
</dbReference>
<dbReference type="EMBL" id="SAYI01000005">
    <property type="protein sequence ID" value="TXJ58204.1"/>
    <property type="molecule type" value="Genomic_DNA"/>
</dbReference>
<reference evidence="10 11" key="1">
    <citation type="journal article" date="1992" name="Lakartidningen">
        <title>[Penicillin V and not amoxicillin is the first choice preparation in acute otitis].</title>
        <authorList>
            <person name="Kamme C."/>
            <person name="Lundgren K."/>
            <person name="Prellner K."/>
        </authorList>
    </citation>
    <scope>NUCLEOTIDE SEQUENCE [LARGE SCALE GENOMIC DNA]</scope>
    <source>
        <strain evidence="9 10">PC3053II</strain>
        <strain evidence="7 12">PC4597II</strain>
        <strain evidence="8 11">PC5099IV</strain>
    </source>
</reference>
<dbReference type="EMBL" id="SAXZ01000001">
    <property type="protein sequence ID" value="TXJ34372.1"/>
    <property type="molecule type" value="Genomic_DNA"/>
</dbReference>
<dbReference type="Pfam" id="PF02775">
    <property type="entry name" value="TPP_enzyme_C"/>
    <property type="match status" value="1"/>
</dbReference>
<evidence type="ECO:0000259" key="6">
    <source>
        <dbReference type="Pfam" id="PF02776"/>
    </source>
</evidence>
<dbReference type="InterPro" id="IPR011766">
    <property type="entry name" value="TPP_enzyme_TPP-bd"/>
</dbReference>
<dbReference type="SUPFAM" id="SSF52518">
    <property type="entry name" value="Thiamin diphosphate-binding fold (THDP-binding)"/>
    <property type="match status" value="2"/>
</dbReference>
<evidence type="ECO:0000313" key="9">
    <source>
        <dbReference type="EMBL" id="TXJ58204.1"/>
    </source>
</evidence>
<dbReference type="SUPFAM" id="SSF52467">
    <property type="entry name" value="DHS-like NAD/FAD-binding domain"/>
    <property type="match status" value="1"/>
</dbReference>
<gene>
    <name evidence="8" type="ORF">EPJ71_00455</name>
    <name evidence="7" type="ORF">EPJ73_00425</name>
    <name evidence="9" type="ORF">EPJ76_01775</name>
</gene>
<dbReference type="PANTHER" id="PTHR18968:SF142">
    <property type="entry name" value="ACETOLACTATE SYNTHASE"/>
    <property type="match status" value="1"/>
</dbReference>
<evidence type="ECO:0000313" key="8">
    <source>
        <dbReference type="EMBL" id="TXJ34372.1"/>
    </source>
</evidence>
<dbReference type="GO" id="GO:0050660">
    <property type="term" value="F:flavin adenine dinucleotide binding"/>
    <property type="evidence" value="ECO:0007669"/>
    <property type="project" value="TreeGrafter"/>
</dbReference>
<dbReference type="InterPro" id="IPR012001">
    <property type="entry name" value="Thiamin_PyroP_enz_TPP-bd_dom"/>
</dbReference>
<evidence type="ECO:0000313" key="11">
    <source>
        <dbReference type="Proteomes" id="UP000322659"/>
    </source>
</evidence>
<protein>
    <submittedName>
        <fullName evidence="9">Thiamine pyrophosphate-binding protein</fullName>
    </submittedName>
</protein>
<feature type="domain" description="Thiamine pyrophosphate enzyme central" evidence="4">
    <location>
        <begin position="201"/>
        <end position="336"/>
    </location>
</feature>
<dbReference type="Pfam" id="PF02776">
    <property type="entry name" value="TPP_enzyme_N"/>
    <property type="match status" value="1"/>
</dbReference>
<evidence type="ECO:0000259" key="4">
    <source>
        <dbReference type="Pfam" id="PF00205"/>
    </source>
</evidence>
<dbReference type="GO" id="GO:0030976">
    <property type="term" value="F:thiamine pyrophosphate binding"/>
    <property type="evidence" value="ECO:0007669"/>
    <property type="project" value="InterPro"/>
</dbReference>
<proteinExistence type="inferred from homology"/>
<evidence type="ECO:0000259" key="5">
    <source>
        <dbReference type="Pfam" id="PF02775"/>
    </source>
</evidence>
<dbReference type="Gene3D" id="3.40.50.1220">
    <property type="entry name" value="TPP-binding domain"/>
    <property type="match status" value="1"/>
</dbReference>
<dbReference type="GO" id="GO:0005948">
    <property type="term" value="C:acetolactate synthase complex"/>
    <property type="evidence" value="ECO:0007669"/>
    <property type="project" value="TreeGrafter"/>
</dbReference>
<dbReference type="InterPro" id="IPR045229">
    <property type="entry name" value="TPP_enz"/>
</dbReference>
<dbReference type="GO" id="GO:0009099">
    <property type="term" value="P:L-valine biosynthetic process"/>
    <property type="evidence" value="ECO:0007669"/>
    <property type="project" value="TreeGrafter"/>
</dbReference>
<sequence>MLVKVSEYIESFLYNNGITDVFTVTGGGAMHLNDAFGHSKHIRCIYNHHEQACAIAAEAYARLTNKLPVVCVTSGPGGTNALTGVIGAYLDSIPMFVISGQVKIETTIHSTNLKLRQLGDQEFNISETVKNMTKYSKIVLYKNKISYYLEKALFLCKNGRPAPVWLDIPLDIQSAMIDTDNLEHYDSKNDYINYNFSDDIIQKVYKKIKESKRPVILSGSAIRISNSYDKFLKFIDKLQIPVLTAFNCHDLLEDSHFLYAGRPGTVGTRGGNFIIQNCDLLISLGCRMNIRQISYNYKDFAKNAYKIYIDIDKSELEKPTLNIDMPINTDISLFFDKMNNYNYVSDNRHRKWLEKCKYINSKYPAVIQKYYLNKKCLNPYVFMDLLFKILKENDIIITGNGSACVISFQCAIIKKGQRLFSNSGCASMGYGLPASIGACISKNNSQRIICIEGDGSVMMNLQELQTVYHNKLNIKIIILNNNGYHSIRQTQSNLFKPPLCGVDSDSGVSFPNFEKIAYAFDIPYVKVDNIDNAEINIKTAIESDTAYIIEAILDDKQFFEPKLSSKVNEDGSITSPSLDDMYPFLDKSEYEEVIAYLKG</sequence>
<keyword evidence="2 3" id="KW-0786">Thiamine pyrophosphate</keyword>
<dbReference type="GO" id="GO:0003984">
    <property type="term" value="F:acetolactate synthase activity"/>
    <property type="evidence" value="ECO:0007669"/>
    <property type="project" value="TreeGrafter"/>
</dbReference>